<dbReference type="SUPFAM" id="SSF53383">
    <property type="entry name" value="PLP-dependent transferases"/>
    <property type="match status" value="1"/>
</dbReference>
<keyword evidence="4" id="KW-0456">Lyase</keyword>
<evidence type="ECO:0000256" key="2">
    <source>
        <dbReference type="ARBA" id="ARBA00012224"/>
    </source>
</evidence>
<feature type="domain" description="Aminotransferase class I/classII large" evidence="6">
    <location>
        <begin position="27"/>
        <end position="386"/>
    </location>
</feature>
<keyword evidence="7" id="KW-0032">Aminotransferase</keyword>
<keyword evidence="3" id="KW-0663">Pyridoxal phosphate</keyword>
<evidence type="ECO:0000256" key="4">
    <source>
        <dbReference type="ARBA" id="ARBA00023239"/>
    </source>
</evidence>
<evidence type="ECO:0000256" key="3">
    <source>
        <dbReference type="ARBA" id="ARBA00022898"/>
    </source>
</evidence>
<dbReference type="PANTHER" id="PTHR43525:SF1">
    <property type="entry name" value="PROTEIN MALY"/>
    <property type="match status" value="1"/>
</dbReference>
<gene>
    <name evidence="7" type="ORF">Aargi30884_19780</name>
</gene>
<evidence type="ECO:0000313" key="7">
    <source>
        <dbReference type="EMBL" id="BBK23075.1"/>
    </source>
</evidence>
<evidence type="ECO:0000256" key="5">
    <source>
        <dbReference type="ARBA" id="ARBA00037974"/>
    </source>
</evidence>
<dbReference type="PANTHER" id="PTHR43525">
    <property type="entry name" value="PROTEIN MALY"/>
    <property type="match status" value="1"/>
</dbReference>
<reference evidence="8" key="1">
    <citation type="submission" date="2019-05" db="EMBL/GenBank/DDBJ databases">
        <title>Complete genome sequencing of Absiella argi strain JCM 30884.</title>
        <authorList>
            <person name="Sakamoto M."/>
            <person name="Murakami T."/>
            <person name="Mori H."/>
        </authorList>
    </citation>
    <scope>NUCLEOTIDE SEQUENCE [LARGE SCALE GENOMIC DNA]</scope>
    <source>
        <strain evidence="8">JCM 30884</strain>
    </source>
</reference>
<dbReference type="NCBIfam" id="TIGR04350">
    <property type="entry name" value="C_S_lyase_PatB"/>
    <property type="match status" value="1"/>
</dbReference>
<evidence type="ECO:0000259" key="6">
    <source>
        <dbReference type="Pfam" id="PF00155"/>
    </source>
</evidence>
<keyword evidence="7" id="KW-0808">Transferase</keyword>
<dbReference type="Gene3D" id="3.90.1150.10">
    <property type="entry name" value="Aspartate Aminotransferase, domain 1"/>
    <property type="match status" value="1"/>
</dbReference>
<dbReference type="InterPro" id="IPR015422">
    <property type="entry name" value="PyrdxlP-dep_Trfase_small"/>
</dbReference>
<dbReference type="RefSeq" id="WP_163052176.1">
    <property type="nucleotide sequence ID" value="NZ_AP019695.1"/>
</dbReference>
<dbReference type="InterPro" id="IPR051798">
    <property type="entry name" value="Class-II_PLP-Dep_Aminotrans"/>
</dbReference>
<dbReference type="CDD" id="cd00609">
    <property type="entry name" value="AAT_like"/>
    <property type="match status" value="1"/>
</dbReference>
<evidence type="ECO:0000256" key="1">
    <source>
        <dbReference type="ARBA" id="ARBA00001933"/>
    </source>
</evidence>
<dbReference type="InterPro" id="IPR015424">
    <property type="entry name" value="PyrdxlP-dep_Trfase"/>
</dbReference>
<dbReference type="AlphaFoldDB" id="A0A6N4TKY0"/>
<organism evidence="7 8">
    <name type="scientific">Amedibacterium intestinale</name>
    <dbReference type="NCBI Taxonomy" id="2583452"/>
    <lineage>
        <taxon>Bacteria</taxon>
        <taxon>Bacillati</taxon>
        <taxon>Bacillota</taxon>
        <taxon>Erysipelotrichia</taxon>
        <taxon>Erysipelotrichales</taxon>
        <taxon>Erysipelotrichaceae</taxon>
        <taxon>Amedibacterium</taxon>
    </lineage>
</organism>
<dbReference type="EMBL" id="AP019695">
    <property type="protein sequence ID" value="BBK23075.1"/>
    <property type="molecule type" value="Genomic_DNA"/>
</dbReference>
<dbReference type="EC" id="4.4.1.13" evidence="2"/>
<protein>
    <recommendedName>
        <fullName evidence="2">cysteine-S-conjugate beta-lyase</fullName>
        <ecNumber evidence="2">4.4.1.13</ecNumber>
    </recommendedName>
</protein>
<accession>A0A6N4TKY0</accession>
<dbReference type="Pfam" id="PF00155">
    <property type="entry name" value="Aminotran_1_2"/>
    <property type="match status" value="1"/>
</dbReference>
<dbReference type="GO" id="GO:0008483">
    <property type="term" value="F:transaminase activity"/>
    <property type="evidence" value="ECO:0007669"/>
    <property type="project" value="UniProtKB-KW"/>
</dbReference>
<keyword evidence="8" id="KW-1185">Reference proteome</keyword>
<dbReference type="Proteomes" id="UP000464754">
    <property type="component" value="Chromosome"/>
</dbReference>
<dbReference type="GO" id="GO:0030170">
    <property type="term" value="F:pyridoxal phosphate binding"/>
    <property type="evidence" value="ECO:0007669"/>
    <property type="project" value="InterPro"/>
</dbReference>
<comment type="cofactor">
    <cofactor evidence="1">
        <name>pyridoxal 5'-phosphate</name>
        <dbReference type="ChEBI" id="CHEBI:597326"/>
    </cofactor>
</comment>
<name>A0A6N4TKY0_9FIRM</name>
<dbReference type="GO" id="GO:0047804">
    <property type="term" value="F:cysteine-S-conjugate beta-lyase activity"/>
    <property type="evidence" value="ECO:0007669"/>
    <property type="project" value="UniProtKB-EC"/>
</dbReference>
<dbReference type="InterPro" id="IPR015421">
    <property type="entry name" value="PyrdxlP-dep_Trfase_major"/>
</dbReference>
<dbReference type="InterPro" id="IPR027619">
    <property type="entry name" value="C-S_lyase_PatB-like"/>
</dbReference>
<sequence>MKYDFDHVIDRKLGKCRKWDNKILKEKFGLNENAIPMDLADLDFECSPAIKKAMVDRAALGDYGYTYAYDEYYDALISWNKRRFHVDIKKEWIKLTFGTCGTLHYIVQCFCKPGDAVMINTPAYDPFAEAVEHGGCRLICNSLKLENMRYYLDFETMEKQMVEEKVKLFIFCSPQNPSGRVWTKEELHRLSELCIKHNVLLVCDEIHRDVIFDCASFTTLWNAHEEIADYSIMCVSPNKGFNLGGLKSSYIIIKNKEIRECFLAYLQKVYVTSPHVFAIPAIVAAYNKSEEWLDELTQYISENFEIVYEWFETHMPKAKVMKSDSSFLAWIDMRDVFENEEEITRFFTEANISMVIGSYFVADGENWVRLNIGTQKSILKEALSRIGEVYARWEKKER</sequence>
<evidence type="ECO:0000313" key="8">
    <source>
        <dbReference type="Proteomes" id="UP000464754"/>
    </source>
</evidence>
<proteinExistence type="inferred from homology"/>
<dbReference type="Gene3D" id="3.40.640.10">
    <property type="entry name" value="Type I PLP-dependent aspartate aminotransferase-like (Major domain)"/>
    <property type="match status" value="1"/>
</dbReference>
<dbReference type="KEGG" id="aarg:Aargi30884_19780"/>
<dbReference type="InterPro" id="IPR004839">
    <property type="entry name" value="Aminotransferase_I/II_large"/>
</dbReference>
<comment type="similarity">
    <text evidence="5">Belongs to the class-II pyridoxal-phosphate-dependent aminotransferase family. MalY/PatB cystathionine beta-lyase subfamily.</text>
</comment>